<dbReference type="AlphaFoldDB" id="A0A6A4IH23"/>
<reference evidence="2" key="1">
    <citation type="journal article" date="2019" name="Environ. Microbiol.">
        <title>Fungal ecological strategies reflected in gene transcription - a case study of two litter decomposers.</title>
        <authorList>
            <person name="Barbi F."/>
            <person name="Kohler A."/>
            <person name="Barry K."/>
            <person name="Baskaran P."/>
            <person name="Daum C."/>
            <person name="Fauchery L."/>
            <person name="Ihrmark K."/>
            <person name="Kuo A."/>
            <person name="LaButti K."/>
            <person name="Lipzen A."/>
            <person name="Morin E."/>
            <person name="Grigoriev I.V."/>
            <person name="Henrissat B."/>
            <person name="Lindahl B."/>
            <person name="Martin F."/>
        </authorList>
    </citation>
    <scope>NUCLEOTIDE SEQUENCE</scope>
    <source>
        <strain evidence="2">JB14</strain>
    </source>
</reference>
<organism evidence="2 3">
    <name type="scientific">Gymnopus androsaceus JB14</name>
    <dbReference type="NCBI Taxonomy" id="1447944"/>
    <lineage>
        <taxon>Eukaryota</taxon>
        <taxon>Fungi</taxon>
        <taxon>Dikarya</taxon>
        <taxon>Basidiomycota</taxon>
        <taxon>Agaricomycotina</taxon>
        <taxon>Agaricomycetes</taxon>
        <taxon>Agaricomycetidae</taxon>
        <taxon>Agaricales</taxon>
        <taxon>Marasmiineae</taxon>
        <taxon>Omphalotaceae</taxon>
        <taxon>Gymnopus</taxon>
    </lineage>
</organism>
<dbReference type="Proteomes" id="UP000799118">
    <property type="component" value="Unassembled WGS sequence"/>
</dbReference>
<feature type="compositionally biased region" description="Low complexity" evidence="1">
    <location>
        <begin position="1"/>
        <end position="16"/>
    </location>
</feature>
<evidence type="ECO:0000256" key="1">
    <source>
        <dbReference type="SAM" id="MobiDB-lite"/>
    </source>
</evidence>
<gene>
    <name evidence="2" type="ORF">BT96DRAFT_913964</name>
</gene>
<name>A0A6A4IH23_9AGAR</name>
<accession>A0A6A4IH23</accession>
<dbReference type="EMBL" id="ML769391">
    <property type="protein sequence ID" value="KAE9408387.1"/>
    <property type="molecule type" value="Genomic_DNA"/>
</dbReference>
<evidence type="ECO:0000313" key="2">
    <source>
        <dbReference type="EMBL" id="KAE9408387.1"/>
    </source>
</evidence>
<protein>
    <submittedName>
        <fullName evidence="2">Uncharacterized protein</fullName>
    </submittedName>
</protein>
<keyword evidence="3" id="KW-1185">Reference proteome</keyword>
<proteinExistence type="predicted"/>
<feature type="region of interest" description="Disordered" evidence="1">
    <location>
        <begin position="1"/>
        <end position="21"/>
    </location>
</feature>
<sequence>MPVTVSVYSSSPNSNNHTDSIPVTVPKHIRLQAQIRLPLSKDGKKTKGSRRKVTYMTTKQRDKGARLLSSVVFVSEI</sequence>
<evidence type="ECO:0000313" key="3">
    <source>
        <dbReference type="Proteomes" id="UP000799118"/>
    </source>
</evidence>